<reference evidence="1 2" key="1">
    <citation type="submission" date="2015-02" db="EMBL/GenBank/DDBJ databases">
        <title>Draft genome sequence of Kitasatospora griseola MF730-N6, a bafilomycin, terpentecin and satosporin producer.</title>
        <authorList>
            <person name="Arens J.C."/>
            <person name="Haltli B."/>
            <person name="Kerr R.G."/>
        </authorList>
    </citation>
    <scope>NUCLEOTIDE SEQUENCE [LARGE SCALE GENOMIC DNA]</scope>
    <source>
        <strain evidence="1 2">MF730-N6</strain>
    </source>
</reference>
<evidence type="ECO:0000313" key="1">
    <source>
        <dbReference type="EMBL" id="KIQ64639.1"/>
    </source>
</evidence>
<keyword evidence="2" id="KW-1185">Reference proteome</keyword>
<accession>A0A0D0PQ41</accession>
<proteinExistence type="predicted"/>
<protein>
    <submittedName>
        <fullName evidence="1">Uncharacterized protein</fullName>
    </submittedName>
</protein>
<dbReference type="AlphaFoldDB" id="A0A0D0PQ41"/>
<evidence type="ECO:0000313" key="2">
    <source>
        <dbReference type="Proteomes" id="UP000032066"/>
    </source>
</evidence>
<name>A0A0D0PQ41_KITGR</name>
<dbReference type="EMBL" id="JXZB01000002">
    <property type="protein sequence ID" value="KIQ64639.1"/>
    <property type="molecule type" value="Genomic_DNA"/>
</dbReference>
<sequence length="336" mass="33548">MGRLRLGRSGYSCGRFGRSDEPVAVGGCSLADEAGESAAVDAGLSGVLVVLVVVAEAVLVVEFVVFLGEEPAAVDAGEEVFEEVGRGPPGIERGQAQAGVLGVGVRAGVLGEIVVDVFELFAQAGGSGRRPSAMWRAWRTRPVTASYGEVPASRSWSGGRGWGFRGGRASMLSASRSTAVGECPVAPAVTSAVGYGDSGGGGVGLGEQCRGAEGVLFEELVGGGDLEGGGAFAAEEDGLAGAAGEVAEFGAPHGDCFDVVLVIERFGGAVLGPAVLVGVGGGLTEQVGAVAQDQLGEAGCVRGGQHRFAEAVPDEFGLVSAARHVLQGDRGAVPPQ</sequence>
<dbReference type="Proteomes" id="UP000032066">
    <property type="component" value="Unassembled WGS sequence"/>
</dbReference>
<organism evidence="1 2">
    <name type="scientific">Kitasatospora griseola</name>
    <name type="common">Streptomyces griseolosporeus</name>
    <dbReference type="NCBI Taxonomy" id="2064"/>
    <lineage>
        <taxon>Bacteria</taxon>
        <taxon>Bacillati</taxon>
        <taxon>Actinomycetota</taxon>
        <taxon>Actinomycetes</taxon>
        <taxon>Kitasatosporales</taxon>
        <taxon>Streptomycetaceae</taxon>
        <taxon>Kitasatospora</taxon>
    </lineage>
</organism>
<dbReference type="STRING" id="2064.TR51_10445"/>
<comment type="caution">
    <text evidence="1">The sequence shown here is derived from an EMBL/GenBank/DDBJ whole genome shotgun (WGS) entry which is preliminary data.</text>
</comment>
<gene>
    <name evidence="1" type="ORF">TR51_10445</name>
</gene>